<keyword evidence="3" id="KW-1003">Cell membrane</keyword>
<dbReference type="HOGENOM" id="CLU_028880_4_1_9"/>
<accession>V6MAR8</accession>
<keyword evidence="4" id="KW-0997">Cell inner membrane</keyword>
<evidence type="ECO:0000313" key="12">
    <source>
        <dbReference type="Proteomes" id="UP000017973"/>
    </source>
</evidence>
<reference evidence="11 12" key="1">
    <citation type="journal article" date="2014" name="Genome Announc.">
        <title>Draft Genome Sequence of Brevibacillus panacihumi Strain W25, a Halotolerant Hydrocarbon-Degrading Bacterium.</title>
        <authorList>
            <person name="Wang X."/>
            <person name="Jin D."/>
            <person name="Zhou L."/>
            <person name="Wu L."/>
            <person name="An W."/>
            <person name="Chen Y."/>
            <person name="Zhao L."/>
        </authorList>
    </citation>
    <scope>NUCLEOTIDE SEQUENCE [LARGE SCALE GENOMIC DNA]</scope>
    <source>
        <strain evidence="11 12">W25</strain>
    </source>
</reference>
<dbReference type="PANTHER" id="PTHR32196:SF71">
    <property type="entry name" value="AUTOINDUCER 2 IMPORT SYSTEM PERMEASE PROTEIN LSRD"/>
    <property type="match status" value="1"/>
</dbReference>
<dbReference type="RefSeq" id="WP_023555579.1">
    <property type="nucleotide sequence ID" value="NZ_KI629787.1"/>
</dbReference>
<sequence>MVRKWLSNWTLMALSVFLLEMIFFSIFTPHFLSFDNMSTMLTNFLVIGIMAVSMTFVIISGGIDLSVGSIMSLCGVIMGLIWQSGVNIWLAGLLAIAVGGMAGFINGLLIVRTGIQPLIATLATLFIYSSLALVIGGENSISGFPEEFLVLGVGRLFGIIPLQLLIFAAIALFFGFLLQKTVYGRFVTFIGNNEASAFYSGVPVNTIKIWTYICSGLTAGISAVILGSYFASVRGDMGYQYEFLVITACLVGGVNVFGGAGTISGVVIGTFILGMLGQGLNMLNISSVEQKVITGVILLLAVAIQQINVYISRQRRTSPPIGKGVKSKSSAEIDRVTG</sequence>
<dbReference type="GO" id="GO:0022857">
    <property type="term" value="F:transmembrane transporter activity"/>
    <property type="evidence" value="ECO:0007669"/>
    <property type="project" value="InterPro"/>
</dbReference>
<evidence type="ECO:0000256" key="10">
    <source>
        <dbReference type="SAM" id="Phobius"/>
    </source>
</evidence>
<evidence type="ECO:0000256" key="3">
    <source>
        <dbReference type="ARBA" id="ARBA00022475"/>
    </source>
</evidence>
<comment type="caution">
    <text evidence="11">The sequence shown here is derived from an EMBL/GenBank/DDBJ whole genome shotgun (WGS) entry which is preliminary data.</text>
</comment>
<evidence type="ECO:0000256" key="2">
    <source>
        <dbReference type="ARBA" id="ARBA00022448"/>
    </source>
</evidence>
<dbReference type="InterPro" id="IPR001851">
    <property type="entry name" value="ABC_transp_permease"/>
</dbReference>
<dbReference type="Proteomes" id="UP000017973">
    <property type="component" value="Unassembled WGS sequence"/>
</dbReference>
<dbReference type="GO" id="GO:0005886">
    <property type="term" value="C:plasma membrane"/>
    <property type="evidence" value="ECO:0007669"/>
    <property type="project" value="UniProtKB-SubCell"/>
</dbReference>
<dbReference type="AlphaFoldDB" id="V6MAR8"/>
<keyword evidence="5 10" id="KW-0812">Transmembrane</keyword>
<keyword evidence="12" id="KW-1185">Reference proteome</keyword>
<feature type="transmembrane region" description="Helical" evidence="10">
    <location>
        <begin position="65"/>
        <end position="82"/>
    </location>
</feature>
<evidence type="ECO:0000256" key="6">
    <source>
        <dbReference type="ARBA" id="ARBA00022989"/>
    </source>
</evidence>
<dbReference type="EMBL" id="AYJU01000003">
    <property type="protein sequence ID" value="EST55609.1"/>
    <property type="molecule type" value="Genomic_DNA"/>
</dbReference>
<feature type="transmembrane region" description="Helical" evidence="10">
    <location>
        <begin position="117"/>
        <end position="136"/>
    </location>
</feature>
<keyword evidence="7 10" id="KW-0472">Membrane</keyword>
<evidence type="ECO:0000256" key="5">
    <source>
        <dbReference type="ARBA" id="ARBA00022692"/>
    </source>
</evidence>
<evidence type="ECO:0000256" key="1">
    <source>
        <dbReference type="ARBA" id="ARBA00004651"/>
    </source>
</evidence>
<feature type="transmembrane region" description="Helical" evidence="10">
    <location>
        <begin position="292"/>
        <end position="311"/>
    </location>
</feature>
<keyword evidence="2" id="KW-0813">Transport</keyword>
<evidence type="ECO:0000256" key="8">
    <source>
        <dbReference type="ARBA" id="ARBA00039381"/>
    </source>
</evidence>
<feature type="transmembrane region" description="Helical" evidence="10">
    <location>
        <begin position="6"/>
        <end position="28"/>
    </location>
</feature>
<feature type="transmembrane region" description="Helical" evidence="10">
    <location>
        <begin position="243"/>
        <end position="272"/>
    </location>
</feature>
<feature type="transmembrane region" description="Helical" evidence="10">
    <location>
        <begin position="40"/>
        <end position="59"/>
    </location>
</feature>
<feature type="transmembrane region" description="Helical" evidence="10">
    <location>
        <begin position="89"/>
        <end position="111"/>
    </location>
</feature>
<evidence type="ECO:0000256" key="7">
    <source>
        <dbReference type="ARBA" id="ARBA00023136"/>
    </source>
</evidence>
<feature type="compositionally biased region" description="Basic and acidic residues" evidence="9">
    <location>
        <begin position="329"/>
        <end position="338"/>
    </location>
</feature>
<proteinExistence type="predicted"/>
<evidence type="ECO:0000256" key="4">
    <source>
        <dbReference type="ARBA" id="ARBA00022519"/>
    </source>
</evidence>
<comment type="subcellular location">
    <subcellularLocation>
        <location evidence="1">Cell membrane</location>
        <topology evidence="1">Multi-pass membrane protein</topology>
    </subcellularLocation>
</comment>
<evidence type="ECO:0000313" key="11">
    <source>
        <dbReference type="EMBL" id="EST55609.1"/>
    </source>
</evidence>
<protein>
    <recommendedName>
        <fullName evidence="8">Autoinducer 2 import system permease protein LsrD</fullName>
    </recommendedName>
</protein>
<dbReference type="STRING" id="1408254.T458_07845"/>
<dbReference type="OrthoDB" id="9813906at2"/>
<gene>
    <name evidence="11" type="ORF">T458_07845</name>
</gene>
<name>V6MAR8_9BACL</name>
<organism evidence="11 12">
    <name type="scientific">Brevibacillus panacihumi W25</name>
    <dbReference type="NCBI Taxonomy" id="1408254"/>
    <lineage>
        <taxon>Bacteria</taxon>
        <taxon>Bacillati</taxon>
        <taxon>Bacillota</taxon>
        <taxon>Bacilli</taxon>
        <taxon>Bacillales</taxon>
        <taxon>Paenibacillaceae</taxon>
        <taxon>Brevibacillus</taxon>
    </lineage>
</organism>
<feature type="region of interest" description="Disordered" evidence="9">
    <location>
        <begin position="317"/>
        <end position="338"/>
    </location>
</feature>
<dbReference type="CDD" id="cd06579">
    <property type="entry name" value="TM_PBP1_transp_AraH_like"/>
    <property type="match status" value="1"/>
</dbReference>
<dbReference type="PATRIC" id="fig|1408254.3.peg.1555"/>
<dbReference type="Pfam" id="PF02653">
    <property type="entry name" value="BPD_transp_2"/>
    <property type="match status" value="1"/>
</dbReference>
<feature type="transmembrane region" description="Helical" evidence="10">
    <location>
        <begin position="148"/>
        <end position="178"/>
    </location>
</feature>
<evidence type="ECO:0000256" key="9">
    <source>
        <dbReference type="SAM" id="MobiDB-lite"/>
    </source>
</evidence>
<dbReference type="eggNOG" id="COG1172">
    <property type="taxonomic scope" value="Bacteria"/>
</dbReference>
<feature type="transmembrane region" description="Helical" evidence="10">
    <location>
        <begin position="209"/>
        <end position="231"/>
    </location>
</feature>
<dbReference type="PANTHER" id="PTHR32196">
    <property type="entry name" value="ABC TRANSPORTER PERMEASE PROTEIN YPHD-RELATED-RELATED"/>
    <property type="match status" value="1"/>
</dbReference>
<keyword evidence="6 10" id="KW-1133">Transmembrane helix</keyword>